<feature type="domain" description="Peptidase C39-like" evidence="2">
    <location>
        <begin position="157"/>
        <end position="282"/>
    </location>
</feature>
<evidence type="ECO:0000313" key="3">
    <source>
        <dbReference type="EMBL" id="TDD46051.1"/>
    </source>
</evidence>
<reference evidence="3 4" key="1">
    <citation type="submission" date="2019-03" db="EMBL/GenBank/DDBJ databases">
        <title>Draft genome sequences of novel Actinobacteria.</title>
        <authorList>
            <person name="Sahin N."/>
            <person name="Ay H."/>
            <person name="Saygin H."/>
        </authorList>
    </citation>
    <scope>NUCLEOTIDE SEQUENCE [LARGE SCALE GENOMIC DNA]</scope>
    <source>
        <strain evidence="3 4">JCM 13523</strain>
    </source>
</reference>
<evidence type="ECO:0000313" key="4">
    <source>
        <dbReference type="Proteomes" id="UP000295124"/>
    </source>
</evidence>
<evidence type="ECO:0000256" key="1">
    <source>
        <dbReference type="SAM" id="SignalP"/>
    </source>
</evidence>
<feature type="signal peptide" evidence="1">
    <location>
        <begin position="1"/>
        <end position="27"/>
    </location>
</feature>
<protein>
    <recommendedName>
        <fullName evidence="2">Peptidase C39-like domain-containing protein</fullName>
    </recommendedName>
</protein>
<name>A0A4R4YM22_9ACTN</name>
<accession>A0A4R4YM22</accession>
<dbReference type="EMBL" id="SMKX01000184">
    <property type="protein sequence ID" value="TDD46051.1"/>
    <property type="molecule type" value="Genomic_DNA"/>
</dbReference>
<dbReference type="OrthoDB" id="3385524at2"/>
<sequence>MPTITVRVVSVFLGIGALMTPAVPAVAASLPTAHTWNDVVAQVGAPTSADNPLRCFGLEELTYCLGFGFVDKLPTAAQLGKDTSVAENATGAQSPQQFAAARAAMPKETRLNAELTELRSAWDGRAKARTLAGGGAGVAQVVAAPDSKYIMAGYAVDQEKGYWCGPATFQSIDWADDDQKDTQTSWASDLGTTTSGTSITAMVQQTNAKTDWDVAAGAYIVQSVSSWTASTFLNVHQSHLGDGSPAPIIEHPQLLKRYFPYLAFDHSGHFQVGRGYNQTTNTIGIFEVFNERRFNSNGNITDGPKNIPASAMLNATLANQFQNIGL</sequence>
<dbReference type="InterPro" id="IPR039564">
    <property type="entry name" value="Peptidase_C39-like"/>
</dbReference>
<organism evidence="3 4">
    <name type="scientific">Kribbella antibiotica</name>
    <dbReference type="NCBI Taxonomy" id="190195"/>
    <lineage>
        <taxon>Bacteria</taxon>
        <taxon>Bacillati</taxon>
        <taxon>Actinomycetota</taxon>
        <taxon>Actinomycetes</taxon>
        <taxon>Propionibacteriales</taxon>
        <taxon>Kribbellaceae</taxon>
        <taxon>Kribbella</taxon>
    </lineage>
</organism>
<comment type="caution">
    <text evidence="3">The sequence shown here is derived from an EMBL/GenBank/DDBJ whole genome shotgun (WGS) entry which is preliminary data.</text>
</comment>
<evidence type="ECO:0000259" key="2">
    <source>
        <dbReference type="Pfam" id="PF13529"/>
    </source>
</evidence>
<keyword evidence="1" id="KW-0732">Signal</keyword>
<dbReference type="AlphaFoldDB" id="A0A4R4YM22"/>
<dbReference type="Proteomes" id="UP000295124">
    <property type="component" value="Unassembled WGS sequence"/>
</dbReference>
<gene>
    <name evidence="3" type="ORF">E1263_37385</name>
</gene>
<keyword evidence="4" id="KW-1185">Reference proteome</keyword>
<feature type="chain" id="PRO_5020944217" description="Peptidase C39-like domain-containing protein" evidence="1">
    <location>
        <begin position="28"/>
        <end position="326"/>
    </location>
</feature>
<dbReference type="Pfam" id="PF13529">
    <property type="entry name" value="Peptidase_C39_2"/>
    <property type="match status" value="1"/>
</dbReference>
<proteinExistence type="predicted"/>